<name>A0ACC1PWM8_9APHY</name>
<dbReference type="Proteomes" id="UP001144978">
    <property type="component" value="Unassembled WGS sequence"/>
</dbReference>
<reference evidence="1" key="1">
    <citation type="submission" date="2022-08" db="EMBL/GenBank/DDBJ databases">
        <title>Genome Sequence of Pycnoporus sanguineus.</title>
        <authorList>
            <person name="Buettner E."/>
        </authorList>
    </citation>
    <scope>NUCLEOTIDE SEQUENCE</scope>
    <source>
        <strain evidence="1">CG-C14</strain>
    </source>
</reference>
<accession>A0ACC1PWM8</accession>
<proteinExistence type="predicted"/>
<protein>
    <submittedName>
        <fullName evidence="1">Uncharacterized protein</fullName>
    </submittedName>
</protein>
<dbReference type="EMBL" id="JANSHE010001407">
    <property type="protein sequence ID" value="KAJ3002843.1"/>
    <property type="molecule type" value="Genomic_DNA"/>
</dbReference>
<sequence>MSTGQSLNVEGSGQSRTIRSVTTQSGYLSYAAQEERCPTYRLANAPTSVAYIPTVLLRHSQLSARYAIVMSVNVERVWFITGANRGIGLELTKQLLQSPLNVVLAACRNPGQATTLQDLVPASNGRLHILHLDVTDRQSIRDAHDAATAILGDKGIDYLINNAAIVSTHAHGPHASLLIIPSALLKNLREWDSAFTLDPDVMQQVFETNVVGPAYITQVFLPLVERSERKTVVNVSSELGRFTADYGTRSTSYSIAKAGLNMLTYKQEKERPDIIFISLCPGWLKTDMGGQEAPNDVSVGVEGVIKTIVGLTPADSGKFFNWTGQDLPW</sequence>
<evidence type="ECO:0000313" key="1">
    <source>
        <dbReference type="EMBL" id="KAJ3002843.1"/>
    </source>
</evidence>
<organism evidence="1 2">
    <name type="scientific">Trametes sanguinea</name>
    <dbReference type="NCBI Taxonomy" id="158606"/>
    <lineage>
        <taxon>Eukaryota</taxon>
        <taxon>Fungi</taxon>
        <taxon>Dikarya</taxon>
        <taxon>Basidiomycota</taxon>
        <taxon>Agaricomycotina</taxon>
        <taxon>Agaricomycetes</taxon>
        <taxon>Polyporales</taxon>
        <taxon>Polyporaceae</taxon>
        <taxon>Trametes</taxon>
    </lineage>
</organism>
<gene>
    <name evidence="1" type="ORF">NUW54_g5628</name>
</gene>
<keyword evidence="2" id="KW-1185">Reference proteome</keyword>
<evidence type="ECO:0000313" key="2">
    <source>
        <dbReference type="Proteomes" id="UP001144978"/>
    </source>
</evidence>
<comment type="caution">
    <text evidence="1">The sequence shown here is derived from an EMBL/GenBank/DDBJ whole genome shotgun (WGS) entry which is preliminary data.</text>
</comment>